<reference evidence="4 5" key="1">
    <citation type="submission" date="2020-07" db="EMBL/GenBank/DDBJ databases">
        <title>Sequencing the genomes of 1000 actinobacteria strains.</title>
        <authorList>
            <person name="Klenk H.-P."/>
        </authorList>
    </citation>
    <scope>NUCLEOTIDE SEQUENCE [LARGE SCALE GENOMIC DNA]</scope>
    <source>
        <strain evidence="4 5">DSM 100723</strain>
    </source>
</reference>
<dbReference type="RefSeq" id="WP_182559054.1">
    <property type="nucleotide sequence ID" value="NZ_JACGWT010000002.1"/>
</dbReference>
<dbReference type="GO" id="GO:0000160">
    <property type="term" value="P:phosphorelay signal transduction system"/>
    <property type="evidence" value="ECO:0007669"/>
    <property type="project" value="InterPro"/>
</dbReference>
<dbReference type="InterPro" id="IPR001789">
    <property type="entry name" value="Sig_transdc_resp-reg_receiver"/>
</dbReference>
<keyword evidence="1 2" id="KW-0597">Phosphoprotein</keyword>
<feature type="modified residue" description="4-aspartylphosphate" evidence="2">
    <location>
        <position position="55"/>
    </location>
</feature>
<evidence type="ECO:0000259" key="3">
    <source>
        <dbReference type="PROSITE" id="PS50110"/>
    </source>
</evidence>
<protein>
    <submittedName>
        <fullName evidence="4">CheY-like chemotaxis protein</fullName>
    </submittedName>
</protein>
<dbReference type="PANTHER" id="PTHR44591">
    <property type="entry name" value="STRESS RESPONSE REGULATOR PROTEIN 1"/>
    <property type="match status" value="1"/>
</dbReference>
<dbReference type="PANTHER" id="PTHR44591:SF3">
    <property type="entry name" value="RESPONSE REGULATORY DOMAIN-CONTAINING PROTEIN"/>
    <property type="match status" value="1"/>
</dbReference>
<organism evidence="4 5">
    <name type="scientific">Microlunatus kandeliicorticis</name>
    <dbReference type="NCBI Taxonomy" id="1759536"/>
    <lineage>
        <taxon>Bacteria</taxon>
        <taxon>Bacillati</taxon>
        <taxon>Actinomycetota</taxon>
        <taxon>Actinomycetes</taxon>
        <taxon>Propionibacteriales</taxon>
        <taxon>Propionibacteriaceae</taxon>
        <taxon>Microlunatus</taxon>
    </lineage>
</organism>
<dbReference type="SMART" id="SM00448">
    <property type="entry name" value="REC"/>
    <property type="match status" value="1"/>
</dbReference>
<dbReference type="Pfam" id="PF00072">
    <property type="entry name" value="Response_reg"/>
    <property type="match status" value="1"/>
</dbReference>
<evidence type="ECO:0000313" key="4">
    <source>
        <dbReference type="EMBL" id="MBA8793428.1"/>
    </source>
</evidence>
<dbReference type="EMBL" id="JACGWT010000002">
    <property type="protein sequence ID" value="MBA8793428.1"/>
    <property type="molecule type" value="Genomic_DNA"/>
</dbReference>
<dbReference type="Gene3D" id="3.40.50.2300">
    <property type="match status" value="1"/>
</dbReference>
<evidence type="ECO:0000256" key="2">
    <source>
        <dbReference type="PROSITE-ProRule" id="PRU00169"/>
    </source>
</evidence>
<sequence>MSPRHVLVVDDDDSIREVARMTLELVGGWQVSVASSGAEAWQKVRELRPDAMLLDVMMPGMDGPTTLQRMREDPDTPDVPVIMMTAKDVPMEQRRELGLAGLIAKPFDPLTLSDQVSEILGWSA</sequence>
<feature type="domain" description="Response regulatory" evidence="3">
    <location>
        <begin position="5"/>
        <end position="120"/>
    </location>
</feature>
<evidence type="ECO:0000256" key="1">
    <source>
        <dbReference type="ARBA" id="ARBA00022553"/>
    </source>
</evidence>
<proteinExistence type="predicted"/>
<dbReference type="PROSITE" id="PS50110">
    <property type="entry name" value="RESPONSE_REGULATORY"/>
    <property type="match status" value="1"/>
</dbReference>
<keyword evidence="5" id="KW-1185">Reference proteome</keyword>
<dbReference type="SUPFAM" id="SSF52172">
    <property type="entry name" value="CheY-like"/>
    <property type="match status" value="1"/>
</dbReference>
<gene>
    <name evidence="4" type="ORF">FHX74_001033</name>
</gene>
<dbReference type="AlphaFoldDB" id="A0A7W3IQK6"/>
<comment type="caution">
    <text evidence="4">The sequence shown here is derived from an EMBL/GenBank/DDBJ whole genome shotgun (WGS) entry which is preliminary data.</text>
</comment>
<accession>A0A7W3IQK6</accession>
<dbReference type="CDD" id="cd17552">
    <property type="entry name" value="REC_RR468-like"/>
    <property type="match status" value="1"/>
</dbReference>
<dbReference type="InterPro" id="IPR050595">
    <property type="entry name" value="Bact_response_regulator"/>
</dbReference>
<dbReference type="Proteomes" id="UP000523079">
    <property type="component" value="Unassembled WGS sequence"/>
</dbReference>
<name>A0A7W3IQK6_9ACTN</name>
<dbReference type="InterPro" id="IPR011006">
    <property type="entry name" value="CheY-like_superfamily"/>
</dbReference>
<evidence type="ECO:0000313" key="5">
    <source>
        <dbReference type="Proteomes" id="UP000523079"/>
    </source>
</evidence>